<comment type="caution">
    <text evidence="2">The sequence shown here is derived from an EMBL/GenBank/DDBJ whole genome shotgun (WGS) entry which is preliminary data.</text>
</comment>
<keyword evidence="1" id="KW-0812">Transmembrane</keyword>
<feature type="transmembrane region" description="Helical" evidence="1">
    <location>
        <begin position="85"/>
        <end position="106"/>
    </location>
</feature>
<reference evidence="2" key="1">
    <citation type="submission" date="2020-05" db="EMBL/GenBank/DDBJ databases">
        <title>Mycena genomes resolve the evolution of fungal bioluminescence.</title>
        <authorList>
            <person name="Tsai I.J."/>
        </authorList>
    </citation>
    <scope>NUCLEOTIDE SEQUENCE</scope>
    <source>
        <strain evidence="2">160909Yilan</strain>
    </source>
</reference>
<keyword evidence="1" id="KW-0472">Membrane</keyword>
<dbReference type="AlphaFoldDB" id="A0A8H6X4J7"/>
<keyword evidence="1" id="KW-1133">Transmembrane helix</keyword>
<evidence type="ECO:0000313" key="2">
    <source>
        <dbReference type="EMBL" id="KAF7334223.1"/>
    </source>
</evidence>
<sequence length="350" mass="39372">MQPSPRHTSRPRRVQKTAHFMISILSSSRTMDSVIDAASLDYAWSQILYNVSQTCSVLVLYAVYIILFFFSLYTIVRRNSNGRRFMVVTSSGMFLLGTMNMLVTVLSMTIEIHLIKAEIQGKIVDTARLARLYNNLAAASDLCLITNNALTDLLLLYHCYTIWGSRKTVLILPAVFAVATCLLGYFTVASDNFADNLPFLDQRADFAMSGATNTILMCLTAGRIWYMRRESRQMKGNTFYDRYRTVIAMIVESGALYNAIILLGMIALSLNCQSDAVTVFQGICHALVIQMVNITPTLIFVRVGMGYCRLHQDSAPMEVRIPGMRTPRRQEDGFLEHHNAEAIKIKRTGV</sequence>
<dbReference type="EMBL" id="JACAZH010000049">
    <property type="protein sequence ID" value="KAF7334223.1"/>
    <property type="molecule type" value="Genomic_DNA"/>
</dbReference>
<evidence type="ECO:0000313" key="3">
    <source>
        <dbReference type="Proteomes" id="UP000623467"/>
    </source>
</evidence>
<feature type="transmembrane region" description="Helical" evidence="1">
    <location>
        <begin position="47"/>
        <end position="73"/>
    </location>
</feature>
<name>A0A8H6X4J7_9AGAR</name>
<gene>
    <name evidence="2" type="ORF">MSAN_02383600</name>
</gene>
<dbReference type="OrthoDB" id="3019750at2759"/>
<feature type="transmembrane region" description="Helical" evidence="1">
    <location>
        <begin position="279"/>
        <end position="301"/>
    </location>
</feature>
<protein>
    <submittedName>
        <fullName evidence="2">Uncharacterized protein</fullName>
    </submittedName>
</protein>
<proteinExistence type="predicted"/>
<feature type="transmembrane region" description="Helical" evidence="1">
    <location>
        <begin position="169"/>
        <end position="186"/>
    </location>
</feature>
<feature type="transmembrane region" description="Helical" evidence="1">
    <location>
        <begin position="206"/>
        <end position="226"/>
    </location>
</feature>
<dbReference type="Proteomes" id="UP000623467">
    <property type="component" value="Unassembled WGS sequence"/>
</dbReference>
<evidence type="ECO:0000256" key="1">
    <source>
        <dbReference type="SAM" id="Phobius"/>
    </source>
</evidence>
<organism evidence="2 3">
    <name type="scientific">Mycena sanguinolenta</name>
    <dbReference type="NCBI Taxonomy" id="230812"/>
    <lineage>
        <taxon>Eukaryota</taxon>
        <taxon>Fungi</taxon>
        <taxon>Dikarya</taxon>
        <taxon>Basidiomycota</taxon>
        <taxon>Agaricomycotina</taxon>
        <taxon>Agaricomycetes</taxon>
        <taxon>Agaricomycetidae</taxon>
        <taxon>Agaricales</taxon>
        <taxon>Marasmiineae</taxon>
        <taxon>Mycenaceae</taxon>
        <taxon>Mycena</taxon>
    </lineage>
</organism>
<accession>A0A8H6X4J7</accession>
<keyword evidence="3" id="KW-1185">Reference proteome</keyword>
<feature type="transmembrane region" description="Helical" evidence="1">
    <location>
        <begin position="246"/>
        <end position="267"/>
    </location>
</feature>